<evidence type="ECO:0000313" key="2">
    <source>
        <dbReference type="Proteomes" id="UP000219338"/>
    </source>
</evidence>
<reference evidence="2" key="1">
    <citation type="journal article" date="2017" name="Nat. Ecol. Evol.">
        <title>Genome expansion and lineage-specific genetic innovations in the forest pathogenic fungi Armillaria.</title>
        <authorList>
            <person name="Sipos G."/>
            <person name="Prasanna A.N."/>
            <person name="Walter M.C."/>
            <person name="O'Connor E."/>
            <person name="Balint B."/>
            <person name="Krizsan K."/>
            <person name="Kiss B."/>
            <person name="Hess J."/>
            <person name="Varga T."/>
            <person name="Slot J."/>
            <person name="Riley R."/>
            <person name="Boka B."/>
            <person name="Rigling D."/>
            <person name="Barry K."/>
            <person name="Lee J."/>
            <person name="Mihaltcheva S."/>
            <person name="LaButti K."/>
            <person name="Lipzen A."/>
            <person name="Waldron R."/>
            <person name="Moloney N.M."/>
            <person name="Sperisen C."/>
            <person name="Kredics L."/>
            <person name="Vagvoelgyi C."/>
            <person name="Patrignani A."/>
            <person name="Fitzpatrick D."/>
            <person name="Nagy I."/>
            <person name="Doyle S."/>
            <person name="Anderson J.B."/>
            <person name="Grigoriev I.V."/>
            <person name="Gueldener U."/>
            <person name="Muensterkoetter M."/>
            <person name="Nagy L.G."/>
        </authorList>
    </citation>
    <scope>NUCLEOTIDE SEQUENCE [LARGE SCALE GENOMIC DNA]</scope>
    <source>
        <strain evidence="2">C18/9</strain>
    </source>
</reference>
<organism evidence="1 2">
    <name type="scientific">Armillaria ostoyae</name>
    <name type="common">Armillaria root rot fungus</name>
    <dbReference type="NCBI Taxonomy" id="47428"/>
    <lineage>
        <taxon>Eukaryota</taxon>
        <taxon>Fungi</taxon>
        <taxon>Dikarya</taxon>
        <taxon>Basidiomycota</taxon>
        <taxon>Agaricomycotina</taxon>
        <taxon>Agaricomycetes</taxon>
        <taxon>Agaricomycetidae</taxon>
        <taxon>Agaricales</taxon>
        <taxon>Marasmiineae</taxon>
        <taxon>Physalacriaceae</taxon>
        <taxon>Armillaria</taxon>
    </lineage>
</organism>
<name>A0A284S0C6_ARMOS</name>
<evidence type="ECO:0000313" key="1">
    <source>
        <dbReference type="EMBL" id="SJL14458.1"/>
    </source>
</evidence>
<dbReference type="OrthoDB" id="3054981at2759"/>
<gene>
    <name evidence="1" type="ORF">ARMOST_17915</name>
</gene>
<proteinExistence type="predicted"/>
<dbReference type="AlphaFoldDB" id="A0A284S0C6"/>
<protein>
    <submittedName>
        <fullName evidence="1">Uncharacterized protein</fullName>
    </submittedName>
</protein>
<sequence>MVTAAIHKLDDANPDFYACLKEATMLEDLHFNIARRDSIAQPPTPSEVPPFPACIHNNIRKLTLDGEIPSILDRCSMSNLKDLLVYSDYRPWWDQKSRDPSPICGALRE</sequence>
<accession>A0A284S0C6</accession>
<dbReference type="EMBL" id="FUEG01000024">
    <property type="protein sequence ID" value="SJL14458.1"/>
    <property type="molecule type" value="Genomic_DNA"/>
</dbReference>
<dbReference type="Proteomes" id="UP000219338">
    <property type="component" value="Unassembled WGS sequence"/>
</dbReference>
<keyword evidence="2" id="KW-1185">Reference proteome</keyword>